<dbReference type="InterPro" id="IPR012954">
    <property type="entry name" value="BP28_C_dom"/>
</dbReference>
<dbReference type="InterPro" id="IPR016024">
    <property type="entry name" value="ARM-type_fold"/>
</dbReference>
<dbReference type="Proteomes" id="UP001610335">
    <property type="component" value="Unassembled WGS sequence"/>
</dbReference>
<evidence type="ECO:0000256" key="3">
    <source>
        <dbReference type="ARBA" id="ARBA00010559"/>
    </source>
</evidence>
<gene>
    <name evidence="15" type="ORF">BDW59DRAFT_154301</name>
</gene>
<organism evidence="15 16">
    <name type="scientific">Aspergillus cavernicola</name>
    <dbReference type="NCBI Taxonomy" id="176166"/>
    <lineage>
        <taxon>Eukaryota</taxon>
        <taxon>Fungi</taxon>
        <taxon>Dikarya</taxon>
        <taxon>Ascomycota</taxon>
        <taxon>Pezizomycotina</taxon>
        <taxon>Eurotiomycetes</taxon>
        <taxon>Eurotiomycetidae</taxon>
        <taxon>Eurotiales</taxon>
        <taxon>Aspergillaceae</taxon>
        <taxon>Aspergillus</taxon>
        <taxon>Aspergillus subgen. Nidulantes</taxon>
    </lineage>
</organism>
<proteinExistence type="inferred from homology"/>
<reference evidence="15 16" key="1">
    <citation type="submission" date="2024-07" db="EMBL/GenBank/DDBJ databases">
        <title>Section-level genome sequencing and comparative genomics of Aspergillus sections Usti and Cavernicolus.</title>
        <authorList>
            <consortium name="Lawrence Berkeley National Laboratory"/>
            <person name="Nybo J.L."/>
            <person name="Vesth T.C."/>
            <person name="Theobald S."/>
            <person name="Frisvad J.C."/>
            <person name="Larsen T.O."/>
            <person name="Kjaerboelling I."/>
            <person name="Rothschild-Mancinelli K."/>
            <person name="Lyhne E.K."/>
            <person name="Kogle M.E."/>
            <person name="Barry K."/>
            <person name="Clum A."/>
            <person name="Na H."/>
            <person name="Ledsgaard L."/>
            <person name="Lin J."/>
            <person name="Lipzen A."/>
            <person name="Kuo A."/>
            <person name="Riley R."/>
            <person name="Mondo S."/>
            <person name="LaButti K."/>
            <person name="Haridas S."/>
            <person name="Pangalinan J."/>
            <person name="Salamov A.A."/>
            <person name="Simmons B.A."/>
            <person name="Magnuson J.K."/>
            <person name="Chen J."/>
            <person name="Drula E."/>
            <person name="Henrissat B."/>
            <person name="Wiebenga A."/>
            <person name="Lubbers R.J."/>
            <person name="Gomes A.C."/>
            <person name="Makela M.R."/>
            <person name="Stajich J."/>
            <person name="Grigoriev I.V."/>
            <person name="Mortensen U.H."/>
            <person name="De vries R.P."/>
            <person name="Baker S.E."/>
            <person name="Andersen M.R."/>
        </authorList>
    </citation>
    <scope>NUCLEOTIDE SEQUENCE [LARGE SCALE GENOMIC DNA]</scope>
    <source>
        <strain evidence="15 16">CBS 600.67</strain>
    </source>
</reference>
<keyword evidence="16" id="KW-1185">Reference proteome</keyword>
<dbReference type="PANTHER" id="PTHR13457:SF1">
    <property type="entry name" value="HEAT REPEAT-CONTAINING PROTEIN 1"/>
    <property type="match status" value="1"/>
</dbReference>
<comment type="function">
    <text evidence="10">Involved in nucleolar processing of pre-18S ribosomal RNA. Involved in ribosome biosynthesis.</text>
</comment>
<sequence>MASSLAAQLSQIAASSTNQLNLKAQRVAHSQSLIFGKRVAGSQDFDTVYDICYDGFREICQLDARFAQFERSIFSEHSKGQDRTEMTAAQNKELDSVLEAFLALAGGRLLLSPAVKAVEWLVRRFRIHEYNTEFTILTFLPYYTTPLFLNLLAILPEDLPQTFKVLIPYKRSSINPVRQALVQSAIANAGVITALNNHVLQVSRQQAHHHALLSLWAGIITEGVAGMLDSSRSGRRSVEKQKHDDIILQVLPVLNDGLAMKNVSELVIGCYMVCVVLAQKADLQDRVLSGLMEAVAESWTEETISSGLICVAVLAQQKPEAVLPKRVFKALLGLDNPLKQLSEISAEYKTSQLLLGLVAGCVSNLTSQKDSSRLDLLSLMFESQLLGEAEVEKAMTLVLQAASNIDGTITLDAQTHLADLVQYFTRSESLRPILQKSIGESSCDLAALEHNLQTAIESVPTPKAIEDVEMQDAEKEEIVADGYATVIESLAKESPFAASFLATQSIPVFERLVQAFALSAGSQEKVNSFVELPVLCKANATTSPQFLSFFIRVFTGPYPAGTKAAALRTVSSILSSTSWNNLDLQALLPSLLVALSDPSERVRHEAVGALAVVGKVDHKKKSSQSGDIWAHNSLYGQNKQVKDIPWLSNRDFQKIMDRAVLPELEEYKSDDDRIGRALENALRGSPETNSTSSEIKKPLRLAFFTFLCSHAVQIPLFAPKAGLLKLLNRIDKAGGTTRTKELRPLLKIWRNLGDREVKEIHEQEHVSIAELDEQIVKTVTAKDKDSIALLLSAVSPYSPSLRASFVSSVFDRMQDVWAKLPEDRKVDAAEKLFELSMQNSESPLVNNCRDLLRGVELPGAVLLHFLQQIPVSITDIDSLGPAPKRRRTSQNNMVAMTTKDETKLSELMDKMTFILELVDGSSPEAHPELTEGLFQTLAALHHFKSQIHSGMSYLLSLTLGSLLAIVNQSKRIAKPQFDTSVVRADMVVDCVRTTESPQVQNIALLLVAGLSVIAPELVLHSVMPIFTFMGSSVLRKDDDYSVSVIDQTIDQVVPALIQSLRHQKRDVVSGTSELLLSFTAAFEHIPSHRRLRLFHALITKLGTEEFLFAVLAMLANRYSMDKAVLVLMTGLVSDASGTVELTTYSKFLDLVRDSLKPKPSISQVLLGIGSDDGREPQKVAVDLLRALAYLFKHSSLKVKIARTIATETGDADQIRTLFSTILEQILAIGETMETVKSVHQAAGDVLSGLFSTLTTVDFIDTIEALLRRPDNALRRKILSLLAARLQQSPERDGESQMRMLDFLTVLVDIVESSPDILLKHAAVTCIDRITEKYGKKEPSKVTHAAQVVASASCIGQDDDRIRINGVLCLASMVEVLGQSMIPALPDVLSRSLGLLELSLEDGKFNARLHDAVFTLYSALFVHLPYMVSASHLDRLFVLSYKSAVSEDADNDNRQEALRFMARKVDMATSLASIDRNWQHAVSAGPAATREVLEAVSLGIEKHPKSATMKNLPVLSSILFRAFDLRREQVALSTSTFDISDLEEMEDLVNGVTIKMIYKLNDTTFRPIFTKLVEWATLLPKKDTQGTFARLTTFYRFLQVFFGTLQSIVTGYASYILESVVSVLNIASPLNPNTKSLWLATMRMLRSAFEHDQDEFWQSPSHLTKITTPLISHLAHATSTQTTPLIITETIPTITELAVAADSTDNHKELNTALMRFLRPSAAVLLPNSTQNQQNQLSKTKTKKSTAAGGENPHTRLVALKTEQALTEQLGEDWLALLPEMLPYISELMEDEDEAVEREVRRWVKQIEGVLGERLDDML</sequence>
<evidence type="ECO:0000256" key="7">
    <source>
        <dbReference type="ARBA" id="ARBA00022552"/>
    </source>
</evidence>
<evidence type="ECO:0000256" key="1">
    <source>
        <dbReference type="ARBA" id="ARBA00004141"/>
    </source>
</evidence>
<evidence type="ECO:0000256" key="11">
    <source>
        <dbReference type="PROSITE-ProRule" id="PRU00103"/>
    </source>
</evidence>
<evidence type="ECO:0000256" key="13">
    <source>
        <dbReference type="SAM" id="MobiDB-lite"/>
    </source>
</evidence>
<comment type="similarity">
    <text evidence="3 12">Belongs to the HEATR1/UTP10 family.</text>
</comment>
<dbReference type="InterPro" id="IPR040191">
    <property type="entry name" value="UTP10"/>
</dbReference>
<keyword evidence="9 12" id="KW-0687">Ribonucleoprotein</keyword>
<dbReference type="InterPro" id="IPR021133">
    <property type="entry name" value="HEAT_type_2"/>
</dbReference>
<protein>
    <recommendedName>
        <fullName evidence="5 12">U3 small nucleolar RNA-associated protein 10</fullName>
    </recommendedName>
</protein>
<dbReference type="Gene3D" id="1.25.10.10">
    <property type="entry name" value="Leucine-rich Repeat Variant"/>
    <property type="match status" value="2"/>
</dbReference>
<feature type="compositionally biased region" description="Low complexity" evidence="13">
    <location>
        <begin position="1727"/>
        <end position="1738"/>
    </location>
</feature>
<evidence type="ECO:0000256" key="12">
    <source>
        <dbReference type="RuleBase" id="RU367065"/>
    </source>
</evidence>
<evidence type="ECO:0000256" key="4">
    <source>
        <dbReference type="ARBA" id="ARBA00011399"/>
    </source>
</evidence>
<feature type="non-terminal residue" evidence="15">
    <location>
        <position position="1818"/>
    </location>
</feature>
<name>A0ABR4HGF5_9EURO</name>
<evidence type="ECO:0000313" key="15">
    <source>
        <dbReference type="EMBL" id="KAL2814569.1"/>
    </source>
</evidence>
<keyword evidence="8 12" id="KW-0539">Nucleus</keyword>
<evidence type="ECO:0000256" key="6">
    <source>
        <dbReference type="ARBA" id="ARBA00022517"/>
    </source>
</evidence>
<feature type="region of interest" description="Disordered" evidence="13">
    <location>
        <begin position="1727"/>
        <end position="1754"/>
    </location>
</feature>
<comment type="subcellular location">
    <subcellularLocation>
        <location evidence="1">Membrane</location>
        <topology evidence="1">Multi-pass membrane protein</topology>
    </subcellularLocation>
    <subcellularLocation>
        <location evidence="2 12">Nucleus</location>
        <location evidence="2 12">Nucleolus</location>
    </subcellularLocation>
</comment>
<dbReference type="SMART" id="SM01036">
    <property type="entry name" value="BP28CT"/>
    <property type="match status" value="1"/>
</dbReference>
<feature type="domain" description="BP28 C-terminal" evidence="14">
    <location>
        <begin position="1504"/>
        <end position="1655"/>
    </location>
</feature>
<dbReference type="SUPFAM" id="SSF48371">
    <property type="entry name" value="ARM repeat"/>
    <property type="match status" value="2"/>
</dbReference>
<evidence type="ECO:0000256" key="10">
    <source>
        <dbReference type="ARBA" id="ARBA00025076"/>
    </source>
</evidence>
<evidence type="ECO:0000256" key="5">
    <source>
        <dbReference type="ARBA" id="ARBA00015399"/>
    </source>
</evidence>
<dbReference type="InterPro" id="IPR056473">
    <property type="entry name" value="HEAT_Utp10/HEAT1"/>
</dbReference>
<keyword evidence="6 12" id="KW-0690">Ribosome biogenesis</keyword>
<comment type="subunit">
    <text evidence="4 12">Component of the ribosomal small subunit (SSU) processome.</text>
</comment>
<comment type="caution">
    <text evidence="15">The sequence shown here is derived from an EMBL/GenBank/DDBJ whole genome shotgun (WGS) entry which is preliminary data.</text>
</comment>
<evidence type="ECO:0000259" key="14">
    <source>
        <dbReference type="SMART" id="SM01036"/>
    </source>
</evidence>
<dbReference type="InterPro" id="IPR011989">
    <property type="entry name" value="ARM-like"/>
</dbReference>
<dbReference type="EMBL" id="JBFXLS010000123">
    <property type="protein sequence ID" value="KAL2814569.1"/>
    <property type="molecule type" value="Genomic_DNA"/>
</dbReference>
<accession>A0ABR4HGF5</accession>
<dbReference type="InterPro" id="IPR022125">
    <property type="entry name" value="U3snoRNP10_N"/>
</dbReference>
<evidence type="ECO:0000256" key="2">
    <source>
        <dbReference type="ARBA" id="ARBA00004604"/>
    </source>
</evidence>
<feature type="repeat" description="HEAT" evidence="11">
    <location>
        <begin position="587"/>
        <end position="625"/>
    </location>
</feature>
<dbReference type="Pfam" id="PF23243">
    <property type="entry name" value="HEAT_HEATR1"/>
    <property type="match status" value="1"/>
</dbReference>
<evidence type="ECO:0000256" key="8">
    <source>
        <dbReference type="ARBA" id="ARBA00023242"/>
    </source>
</evidence>
<dbReference type="Pfam" id="PF08146">
    <property type="entry name" value="BP28CT"/>
    <property type="match status" value="1"/>
</dbReference>
<evidence type="ECO:0000256" key="9">
    <source>
        <dbReference type="ARBA" id="ARBA00023274"/>
    </source>
</evidence>
<evidence type="ECO:0000313" key="16">
    <source>
        <dbReference type="Proteomes" id="UP001610335"/>
    </source>
</evidence>
<dbReference type="PROSITE" id="PS50077">
    <property type="entry name" value="HEAT_REPEAT"/>
    <property type="match status" value="1"/>
</dbReference>
<dbReference type="Pfam" id="PF12397">
    <property type="entry name" value="U3snoRNP10"/>
    <property type="match status" value="1"/>
</dbReference>
<dbReference type="PANTHER" id="PTHR13457">
    <property type="entry name" value="BAP28"/>
    <property type="match status" value="1"/>
</dbReference>
<keyword evidence="7 12" id="KW-0698">rRNA processing</keyword>